<organism evidence="3 4">
    <name type="scientific">Sandaracinobacter neustonicus</name>
    <dbReference type="NCBI Taxonomy" id="1715348"/>
    <lineage>
        <taxon>Bacteria</taxon>
        <taxon>Pseudomonadati</taxon>
        <taxon>Pseudomonadota</taxon>
        <taxon>Alphaproteobacteria</taxon>
        <taxon>Sphingomonadales</taxon>
        <taxon>Sphingosinicellaceae</taxon>
        <taxon>Sandaracinobacter</taxon>
    </lineage>
</organism>
<feature type="transmembrane region" description="Helical" evidence="2">
    <location>
        <begin position="283"/>
        <end position="300"/>
    </location>
</feature>
<feature type="transmembrane region" description="Helical" evidence="2">
    <location>
        <begin position="122"/>
        <end position="139"/>
    </location>
</feature>
<gene>
    <name evidence="3" type="ORF">FJQ54_11970</name>
</gene>
<feature type="transmembrane region" description="Helical" evidence="2">
    <location>
        <begin position="91"/>
        <end position="110"/>
    </location>
</feature>
<feature type="transmembrane region" description="Helical" evidence="2">
    <location>
        <begin position="218"/>
        <end position="238"/>
    </location>
</feature>
<sequence>MAEAAAKRGGMDRMLDVIERVGNKVPHPAVIFLVMIGVVIVASVIMSALGSSVTLETTDADGNLTSRLVEVNSLLSTEGLRFMLTSWVDNFMGFSATGMILVAMIGVGVAEQTGLVAALIRKIVAVTPAKLITFVIVFLGGLSSIAADAGYVVLIPLGAMAFMSLGRHPLAGIAAAFAGVSAVFGVNVLITPLDGALTEITNDAIALVQPGTTLDLTATMWFSIVSLIAMSALCAWITERFVEPHLGKYDPAQAGPVAAEGTGHADAQDEGPGPEAEARGLRWAGWALLLTLAAIVALSWGEGAVFRNPETGSLISDSPLMKGLIVLVAILFLAVGAAYGAGAGTLKNTSQAIGMIDKTFRNMGPLVFLFLVIAQFLAFFGFTNIATVLAVNMADALVAANLGSVTLLLGFVAAILLLDILMPGAIPKWAIFAPTFIPLFIQLGSDPATVLAAYRVADSPMNVITPLMGYFPLVVIFCQQYVKDAGVGTVIAIMLPYTMWLVPIWTALLVGWYLLGLPWGF</sequence>
<feature type="transmembrane region" description="Helical" evidence="2">
    <location>
        <begin position="463"/>
        <end position="482"/>
    </location>
</feature>
<dbReference type="GO" id="GO:1902604">
    <property type="term" value="P:p-aminobenzoyl-glutamate transmembrane transport"/>
    <property type="evidence" value="ECO:0007669"/>
    <property type="project" value="InterPro"/>
</dbReference>
<proteinExistence type="predicted"/>
<feature type="transmembrane region" description="Helical" evidence="2">
    <location>
        <begin position="366"/>
        <end position="391"/>
    </location>
</feature>
<dbReference type="AlphaFoldDB" id="A0A501XHN6"/>
<evidence type="ECO:0000313" key="3">
    <source>
        <dbReference type="EMBL" id="TPE60122.1"/>
    </source>
</evidence>
<keyword evidence="2" id="KW-0472">Membrane</keyword>
<feature type="transmembrane region" description="Helical" evidence="2">
    <location>
        <begin position="145"/>
        <end position="163"/>
    </location>
</feature>
<reference evidence="3 4" key="1">
    <citation type="submission" date="2019-06" db="EMBL/GenBank/DDBJ databases">
        <authorList>
            <person name="Lee I."/>
            <person name="Jang G.I."/>
            <person name="Hwang C.Y."/>
        </authorList>
    </citation>
    <scope>NUCLEOTIDE SEQUENCE [LARGE SCALE GENOMIC DNA]</scope>
    <source>
        <strain evidence="3 4">PAMC 28131</strain>
    </source>
</reference>
<dbReference type="Pfam" id="PF03806">
    <property type="entry name" value="ABG_transport"/>
    <property type="match status" value="1"/>
</dbReference>
<dbReference type="OrthoDB" id="3314392at2"/>
<comment type="caution">
    <text evidence="3">The sequence shown here is derived from an EMBL/GenBank/DDBJ whole genome shotgun (WGS) entry which is preliminary data.</text>
</comment>
<dbReference type="EMBL" id="VFSU01000028">
    <property type="protein sequence ID" value="TPE60122.1"/>
    <property type="molecule type" value="Genomic_DNA"/>
</dbReference>
<dbReference type="PANTHER" id="PTHR30282:SF0">
    <property type="entry name" value="P-AMINOBENZOYL-GLUTAMATE TRANSPORT PROTEIN"/>
    <property type="match status" value="1"/>
</dbReference>
<feature type="transmembrane region" description="Helical" evidence="2">
    <location>
        <begin position="170"/>
        <end position="190"/>
    </location>
</feature>
<dbReference type="Proteomes" id="UP000319897">
    <property type="component" value="Unassembled WGS sequence"/>
</dbReference>
<evidence type="ECO:0000256" key="1">
    <source>
        <dbReference type="SAM" id="MobiDB-lite"/>
    </source>
</evidence>
<dbReference type="GO" id="GO:0015558">
    <property type="term" value="F:secondary active p-aminobenzoyl-glutamate transmembrane transporter activity"/>
    <property type="evidence" value="ECO:0007669"/>
    <property type="project" value="InterPro"/>
</dbReference>
<feature type="transmembrane region" description="Helical" evidence="2">
    <location>
        <begin position="29"/>
        <end position="49"/>
    </location>
</feature>
<dbReference type="InterPro" id="IPR004697">
    <property type="entry name" value="AbgT"/>
</dbReference>
<dbReference type="PANTHER" id="PTHR30282">
    <property type="entry name" value="P-AMINOBENZOYL GLUTAMATE TRANSPORTER"/>
    <property type="match status" value="1"/>
</dbReference>
<keyword evidence="4" id="KW-1185">Reference proteome</keyword>
<protein>
    <submittedName>
        <fullName evidence="3">AbgT family transporter</fullName>
    </submittedName>
</protein>
<evidence type="ECO:0000256" key="2">
    <source>
        <dbReference type="SAM" id="Phobius"/>
    </source>
</evidence>
<dbReference type="RefSeq" id="WP_140928648.1">
    <property type="nucleotide sequence ID" value="NZ_VFSU01000028.1"/>
</dbReference>
<feature type="transmembrane region" description="Helical" evidence="2">
    <location>
        <begin position="320"/>
        <end position="346"/>
    </location>
</feature>
<accession>A0A501XHN6</accession>
<keyword evidence="2" id="KW-0812">Transmembrane</keyword>
<keyword evidence="2" id="KW-1133">Transmembrane helix</keyword>
<feature type="transmembrane region" description="Helical" evidence="2">
    <location>
        <begin position="494"/>
        <end position="515"/>
    </location>
</feature>
<feature type="transmembrane region" description="Helical" evidence="2">
    <location>
        <begin position="397"/>
        <end position="418"/>
    </location>
</feature>
<name>A0A501XHN6_9SPHN</name>
<feature type="region of interest" description="Disordered" evidence="1">
    <location>
        <begin position="257"/>
        <end position="277"/>
    </location>
</feature>
<evidence type="ECO:0000313" key="4">
    <source>
        <dbReference type="Proteomes" id="UP000319897"/>
    </source>
</evidence>
<feature type="transmembrane region" description="Helical" evidence="2">
    <location>
        <begin position="425"/>
        <end position="443"/>
    </location>
</feature>